<gene>
    <name evidence="1" type="ORF">L484_022628</name>
</gene>
<evidence type="ECO:0000313" key="1">
    <source>
        <dbReference type="EMBL" id="EXB75949.1"/>
    </source>
</evidence>
<organism evidence="1 2">
    <name type="scientific">Morus notabilis</name>
    <dbReference type="NCBI Taxonomy" id="981085"/>
    <lineage>
        <taxon>Eukaryota</taxon>
        <taxon>Viridiplantae</taxon>
        <taxon>Streptophyta</taxon>
        <taxon>Embryophyta</taxon>
        <taxon>Tracheophyta</taxon>
        <taxon>Spermatophyta</taxon>
        <taxon>Magnoliopsida</taxon>
        <taxon>eudicotyledons</taxon>
        <taxon>Gunneridae</taxon>
        <taxon>Pentapetalae</taxon>
        <taxon>rosids</taxon>
        <taxon>fabids</taxon>
        <taxon>Rosales</taxon>
        <taxon>Moraceae</taxon>
        <taxon>Moreae</taxon>
        <taxon>Morus</taxon>
    </lineage>
</organism>
<dbReference type="Proteomes" id="UP000030645">
    <property type="component" value="Unassembled WGS sequence"/>
</dbReference>
<reference evidence="2" key="1">
    <citation type="submission" date="2013-01" db="EMBL/GenBank/DDBJ databases">
        <title>Draft Genome Sequence of a Mulberry Tree, Morus notabilis C.K. Schneid.</title>
        <authorList>
            <person name="He N."/>
            <person name="Zhao S."/>
        </authorList>
    </citation>
    <scope>NUCLEOTIDE SEQUENCE</scope>
</reference>
<protein>
    <submittedName>
        <fullName evidence="1">Uncharacterized protein</fullName>
    </submittedName>
</protein>
<sequence>MLDRKVESRLNKPEAAHNHCNKPMLRLHVSQLNHLVYVSCCYGLSSFYQNNGQSSTSVSNSACVRSV</sequence>
<dbReference type="EMBL" id="KE344693">
    <property type="protein sequence ID" value="EXB75949.1"/>
    <property type="molecule type" value="Genomic_DNA"/>
</dbReference>
<evidence type="ECO:0000313" key="2">
    <source>
        <dbReference type="Proteomes" id="UP000030645"/>
    </source>
</evidence>
<name>W9RX62_9ROSA</name>
<proteinExistence type="predicted"/>
<dbReference type="AlphaFoldDB" id="W9RX62"/>
<keyword evidence="2" id="KW-1185">Reference proteome</keyword>
<accession>W9RX62</accession>